<name>A0ABR4CP59_9HELO</name>
<dbReference type="Proteomes" id="UP001595075">
    <property type="component" value="Unassembled WGS sequence"/>
</dbReference>
<organism evidence="1 2">
    <name type="scientific">Oculimacula yallundae</name>
    <dbReference type="NCBI Taxonomy" id="86028"/>
    <lineage>
        <taxon>Eukaryota</taxon>
        <taxon>Fungi</taxon>
        <taxon>Dikarya</taxon>
        <taxon>Ascomycota</taxon>
        <taxon>Pezizomycotina</taxon>
        <taxon>Leotiomycetes</taxon>
        <taxon>Helotiales</taxon>
        <taxon>Ploettnerulaceae</taxon>
        <taxon>Oculimacula</taxon>
    </lineage>
</organism>
<evidence type="ECO:0000313" key="2">
    <source>
        <dbReference type="Proteomes" id="UP001595075"/>
    </source>
</evidence>
<gene>
    <name evidence="1" type="ORF">VTL71DRAFT_12738</name>
</gene>
<dbReference type="EMBL" id="JAZHXI010000005">
    <property type="protein sequence ID" value="KAL2071503.1"/>
    <property type="molecule type" value="Genomic_DNA"/>
</dbReference>
<evidence type="ECO:0000313" key="1">
    <source>
        <dbReference type="EMBL" id="KAL2071503.1"/>
    </source>
</evidence>
<sequence length="116" mass="13178">MLDATSGSTIALIVNGREGLCIDINHWIDFYERYSNSRMIVAIEDPIERVDKKSDLWIVDSARQSGLLMFLQSDFYDLLHRHRDSSEAGHLIMLMSKSLQERVAVAEGGHNLRDGD</sequence>
<comment type="caution">
    <text evidence="1">The sequence shown here is derived from an EMBL/GenBank/DDBJ whole genome shotgun (WGS) entry which is preliminary data.</text>
</comment>
<proteinExistence type="predicted"/>
<reference evidence="1 2" key="1">
    <citation type="journal article" date="2024" name="Commun. Biol.">
        <title>Comparative genomic analysis of thermophilic fungi reveals convergent evolutionary adaptations and gene losses.</title>
        <authorList>
            <person name="Steindorff A.S."/>
            <person name="Aguilar-Pontes M.V."/>
            <person name="Robinson A.J."/>
            <person name="Andreopoulos B."/>
            <person name="LaButti K."/>
            <person name="Kuo A."/>
            <person name="Mondo S."/>
            <person name="Riley R."/>
            <person name="Otillar R."/>
            <person name="Haridas S."/>
            <person name="Lipzen A."/>
            <person name="Grimwood J."/>
            <person name="Schmutz J."/>
            <person name="Clum A."/>
            <person name="Reid I.D."/>
            <person name="Moisan M.C."/>
            <person name="Butler G."/>
            <person name="Nguyen T.T.M."/>
            <person name="Dewar K."/>
            <person name="Conant G."/>
            <person name="Drula E."/>
            <person name="Henrissat B."/>
            <person name="Hansel C."/>
            <person name="Singer S."/>
            <person name="Hutchinson M.I."/>
            <person name="de Vries R.P."/>
            <person name="Natvig D.O."/>
            <person name="Powell A.J."/>
            <person name="Tsang A."/>
            <person name="Grigoriev I.V."/>
        </authorList>
    </citation>
    <scope>NUCLEOTIDE SEQUENCE [LARGE SCALE GENOMIC DNA]</scope>
    <source>
        <strain evidence="1 2">CBS 494.80</strain>
    </source>
</reference>
<feature type="non-terminal residue" evidence="1">
    <location>
        <position position="116"/>
    </location>
</feature>
<keyword evidence="2" id="KW-1185">Reference proteome</keyword>
<accession>A0ABR4CP59</accession>
<protein>
    <submittedName>
        <fullName evidence="1">Uncharacterized protein</fullName>
    </submittedName>
</protein>